<evidence type="ECO:0000256" key="1">
    <source>
        <dbReference type="ARBA" id="ARBA00022771"/>
    </source>
</evidence>
<dbReference type="AlphaFoldDB" id="A0AAV7KHM9"/>
<dbReference type="EMBL" id="JAKMXF010000023">
    <property type="protein sequence ID" value="KAI6660797.1"/>
    <property type="molecule type" value="Genomic_DNA"/>
</dbReference>
<dbReference type="Gene3D" id="3.30.40.10">
    <property type="entry name" value="Zinc/RING finger domain, C3HC4 (zinc finger)"/>
    <property type="match status" value="1"/>
</dbReference>
<feature type="region of interest" description="Disordered" evidence="5">
    <location>
        <begin position="122"/>
        <end position="234"/>
    </location>
</feature>
<evidence type="ECO:0000256" key="4">
    <source>
        <dbReference type="PROSITE-ProRule" id="PRU00175"/>
    </source>
</evidence>
<organism evidence="7 8">
    <name type="scientific">Oopsacas minuta</name>
    <dbReference type="NCBI Taxonomy" id="111878"/>
    <lineage>
        <taxon>Eukaryota</taxon>
        <taxon>Metazoa</taxon>
        <taxon>Porifera</taxon>
        <taxon>Hexactinellida</taxon>
        <taxon>Hexasterophora</taxon>
        <taxon>Lyssacinosida</taxon>
        <taxon>Leucopsacidae</taxon>
        <taxon>Oopsacas</taxon>
    </lineage>
</organism>
<proteinExistence type="predicted"/>
<protein>
    <submittedName>
        <fullName evidence="7">E3 SUMO-protein ligase</fullName>
    </submittedName>
</protein>
<name>A0AAV7KHM9_9METZ</name>
<keyword evidence="8" id="KW-1185">Reference proteome</keyword>
<dbReference type="Pfam" id="PF14634">
    <property type="entry name" value="zf-RING_5"/>
    <property type="match status" value="1"/>
</dbReference>
<dbReference type="InterPro" id="IPR001841">
    <property type="entry name" value="Znf_RING"/>
</dbReference>
<keyword evidence="2" id="KW-0862">Zinc</keyword>
<dbReference type="GO" id="GO:0007131">
    <property type="term" value="P:reciprocal meiotic recombination"/>
    <property type="evidence" value="ECO:0007669"/>
    <property type="project" value="InterPro"/>
</dbReference>
<dbReference type="GO" id="GO:0019789">
    <property type="term" value="F:SUMO transferase activity"/>
    <property type="evidence" value="ECO:0007669"/>
    <property type="project" value="InterPro"/>
</dbReference>
<dbReference type="PANTHER" id="PTHR22663">
    <property type="entry name" value="RING FINGER PROTEIN NARYA-RELATED"/>
    <property type="match status" value="1"/>
</dbReference>
<dbReference type="PANTHER" id="PTHR22663:SF17">
    <property type="entry name" value="RING FINGER PROTEIN NARYA-RELATED"/>
    <property type="match status" value="1"/>
</dbReference>
<dbReference type="InterPro" id="IPR042123">
    <property type="entry name" value="Zip3/RNF212-like"/>
</dbReference>
<reference evidence="7 8" key="1">
    <citation type="journal article" date="2023" name="BMC Biol.">
        <title>The compact genome of the sponge Oopsacas minuta (Hexactinellida) is lacking key metazoan core genes.</title>
        <authorList>
            <person name="Santini S."/>
            <person name="Schenkelaars Q."/>
            <person name="Jourda C."/>
            <person name="Duchesne M."/>
            <person name="Belahbib H."/>
            <person name="Rocher C."/>
            <person name="Selva M."/>
            <person name="Riesgo A."/>
            <person name="Vervoort M."/>
            <person name="Leys S.P."/>
            <person name="Kodjabachian L."/>
            <person name="Le Bivic A."/>
            <person name="Borchiellini C."/>
            <person name="Claverie J.M."/>
            <person name="Renard E."/>
        </authorList>
    </citation>
    <scope>NUCLEOTIDE SEQUENCE [LARGE SCALE GENOMIC DNA]</scope>
    <source>
        <strain evidence="7">SPO-2</strain>
    </source>
</reference>
<feature type="region of interest" description="Disordered" evidence="5">
    <location>
        <begin position="268"/>
        <end position="311"/>
    </location>
</feature>
<dbReference type="GO" id="GO:0007129">
    <property type="term" value="P:homologous chromosome pairing at meiosis"/>
    <property type="evidence" value="ECO:0007669"/>
    <property type="project" value="TreeGrafter"/>
</dbReference>
<feature type="compositionally biased region" description="Polar residues" evidence="5">
    <location>
        <begin position="157"/>
        <end position="170"/>
    </location>
</feature>
<feature type="compositionally biased region" description="Polar residues" evidence="5">
    <location>
        <begin position="281"/>
        <end position="311"/>
    </location>
</feature>
<feature type="compositionally biased region" description="Polar residues" evidence="5">
    <location>
        <begin position="203"/>
        <end position="234"/>
    </location>
</feature>
<evidence type="ECO:0000259" key="6">
    <source>
        <dbReference type="PROSITE" id="PS50089"/>
    </source>
</evidence>
<dbReference type="InterPro" id="IPR013083">
    <property type="entry name" value="Znf_RING/FYVE/PHD"/>
</dbReference>
<keyword evidence="3" id="KW-0469">Meiosis</keyword>
<accession>A0AAV7KHM9</accession>
<dbReference type="Proteomes" id="UP001165289">
    <property type="component" value="Unassembled WGS sequence"/>
</dbReference>
<dbReference type="GO" id="GO:0016925">
    <property type="term" value="P:protein sumoylation"/>
    <property type="evidence" value="ECO:0007669"/>
    <property type="project" value="TreeGrafter"/>
</dbReference>
<dbReference type="PROSITE" id="PS50089">
    <property type="entry name" value="ZF_RING_2"/>
    <property type="match status" value="1"/>
</dbReference>
<dbReference type="GO" id="GO:0008270">
    <property type="term" value="F:zinc ion binding"/>
    <property type="evidence" value="ECO:0007669"/>
    <property type="project" value="UniProtKB-KW"/>
</dbReference>
<dbReference type="SUPFAM" id="SSF57850">
    <property type="entry name" value="RING/U-box"/>
    <property type="match status" value="1"/>
</dbReference>
<dbReference type="GO" id="GO:0000795">
    <property type="term" value="C:synaptonemal complex"/>
    <property type="evidence" value="ECO:0007669"/>
    <property type="project" value="InterPro"/>
</dbReference>
<keyword evidence="1 4" id="KW-0863">Zinc-finger</keyword>
<evidence type="ECO:0000256" key="3">
    <source>
        <dbReference type="ARBA" id="ARBA00023254"/>
    </source>
</evidence>
<comment type="caution">
    <text evidence="7">The sequence shown here is derived from an EMBL/GenBank/DDBJ whole genome shotgun (WGS) entry which is preliminary data.</text>
</comment>
<evidence type="ECO:0000313" key="7">
    <source>
        <dbReference type="EMBL" id="KAI6660797.1"/>
    </source>
</evidence>
<keyword evidence="7" id="KW-0436">Ligase</keyword>
<evidence type="ECO:0000256" key="5">
    <source>
        <dbReference type="SAM" id="MobiDB-lite"/>
    </source>
</evidence>
<evidence type="ECO:0000256" key="2">
    <source>
        <dbReference type="ARBA" id="ARBA00022833"/>
    </source>
</evidence>
<feature type="domain" description="RING-type" evidence="6">
    <location>
        <begin position="7"/>
        <end position="50"/>
    </location>
</feature>
<dbReference type="GO" id="GO:0016874">
    <property type="term" value="F:ligase activity"/>
    <property type="evidence" value="ECO:0007669"/>
    <property type="project" value="UniProtKB-KW"/>
</dbReference>
<gene>
    <name evidence="7" type="ORF">LOD99_10194</name>
</gene>
<evidence type="ECO:0000313" key="8">
    <source>
        <dbReference type="Proteomes" id="UP001165289"/>
    </source>
</evidence>
<sequence>MSDWIHCNRCTILLKDAKNLGLLFYLTNCGHILCAECRSNISSSTCPVCQAVCNTVELNARIGPEIQVFFSDTVQMLKKHQKVELQVVEFQTQHIKRLLSSSQQERAQFELERKQYKEEIRRKDNEISALRAENSRLRSQSRTPDTPSPSPHTPPTKQSAYTPNTPSQAFYTPLARSPSPMAMGTPVGQVRTPPGPTRYSLKTGGSSQSTRPSKESSLTSPVSNQKIRFPSSSQRTQITTPLMTPGITGLLQSSSQGQDYRTPPAYRAPLMGQNIPRGANKWNQQRYSQTTQVRNPLQIPSTRGVSSKLNK</sequence>
<keyword evidence="1 4" id="KW-0479">Metal-binding</keyword>